<protein>
    <recommendedName>
        <fullName evidence="2">Serine aminopeptidase S33 domain-containing protein</fullName>
    </recommendedName>
</protein>
<accession>X1SZ56</accession>
<name>X1SZ56_9ZZZZ</name>
<comment type="caution">
    <text evidence="1">The sequence shown here is derived from an EMBL/GenBank/DDBJ whole genome shotgun (WGS) entry which is preliminary data.</text>
</comment>
<evidence type="ECO:0000313" key="1">
    <source>
        <dbReference type="EMBL" id="GAI84416.1"/>
    </source>
</evidence>
<dbReference type="EMBL" id="BARW01005913">
    <property type="protein sequence ID" value="GAI84416.1"/>
    <property type="molecule type" value="Genomic_DNA"/>
</dbReference>
<dbReference type="Gene3D" id="3.40.50.1820">
    <property type="entry name" value="alpha/beta hydrolase"/>
    <property type="match status" value="1"/>
</dbReference>
<proteinExistence type="predicted"/>
<organism evidence="1">
    <name type="scientific">marine sediment metagenome</name>
    <dbReference type="NCBI Taxonomy" id="412755"/>
    <lineage>
        <taxon>unclassified sequences</taxon>
        <taxon>metagenomes</taxon>
        <taxon>ecological metagenomes</taxon>
    </lineage>
</organism>
<feature type="non-terminal residue" evidence="1">
    <location>
        <position position="1"/>
    </location>
</feature>
<dbReference type="InterPro" id="IPR029058">
    <property type="entry name" value="AB_hydrolase_fold"/>
</dbReference>
<dbReference type="AlphaFoldDB" id="X1SZ56"/>
<sequence length="36" mass="4419">PDKTLKLYDGFYHEIFNEPGREQVFRDMEAWLDARM</sequence>
<evidence type="ECO:0008006" key="2">
    <source>
        <dbReference type="Google" id="ProtNLM"/>
    </source>
</evidence>
<gene>
    <name evidence="1" type="ORF">S12H4_12427</name>
</gene>
<reference evidence="1" key="1">
    <citation type="journal article" date="2014" name="Front. Microbiol.">
        <title>High frequency of phylogenetically diverse reductive dehalogenase-homologous genes in deep subseafloor sedimentary metagenomes.</title>
        <authorList>
            <person name="Kawai M."/>
            <person name="Futagami T."/>
            <person name="Toyoda A."/>
            <person name="Takaki Y."/>
            <person name="Nishi S."/>
            <person name="Hori S."/>
            <person name="Arai W."/>
            <person name="Tsubouchi T."/>
            <person name="Morono Y."/>
            <person name="Uchiyama I."/>
            <person name="Ito T."/>
            <person name="Fujiyama A."/>
            <person name="Inagaki F."/>
            <person name="Takami H."/>
        </authorList>
    </citation>
    <scope>NUCLEOTIDE SEQUENCE</scope>
    <source>
        <strain evidence="1">Expedition CK06-06</strain>
    </source>
</reference>